<feature type="region of interest" description="Disordered" evidence="1">
    <location>
        <begin position="82"/>
        <end position="179"/>
    </location>
</feature>
<dbReference type="Pfam" id="PF02298">
    <property type="entry name" value="Cu_bind_like"/>
    <property type="match status" value="1"/>
</dbReference>
<dbReference type="Proteomes" id="UP000585474">
    <property type="component" value="Unassembled WGS sequence"/>
</dbReference>
<feature type="domain" description="Phytocyanin" evidence="3">
    <location>
        <begin position="25"/>
        <end position="154"/>
    </location>
</feature>
<dbReference type="PANTHER" id="PTHR33021">
    <property type="entry name" value="BLUE COPPER PROTEIN"/>
    <property type="match status" value="1"/>
</dbReference>
<evidence type="ECO:0000313" key="5">
    <source>
        <dbReference type="Proteomes" id="UP000585474"/>
    </source>
</evidence>
<evidence type="ECO:0000259" key="3">
    <source>
        <dbReference type="PROSITE" id="PS51485"/>
    </source>
</evidence>
<dbReference type="GO" id="GO:0009055">
    <property type="term" value="F:electron transfer activity"/>
    <property type="evidence" value="ECO:0007669"/>
    <property type="project" value="InterPro"/>
</dbReference>
<dbReference type="PROSITE" id="PS51485">
    <property type="entry name" value="PHYTOCYANIN"/>
    <property type="match status" value="1"/>
</dbReference>
<feature type="compositionally biased region" description="Low complexity" evidence="1">
    <location>
        <begin position="107"/>
        <end position="118"/>
    </location>
</feature>
<keyword evidence="2" id="KW-0732">Signal</keyword>
<feature type="chain" id="PRO_5029449950" description="Phytocyanin domain-containing protein" evidence="2">
    <location>
        <begin position="24"/>
        <end position="179"/>
    </location>
</feature>
<dbReference type="AlphaFoldDB" id="A0A7J0FGK2"/>
<dbReference type="OrthoDB" id="5421909at2759"/>
<comment type="caution">
    <text evidence="4">The sequence shown here is derived from an EMBL/GenBank/DDBJ whole genome shotgun (WGS) entry which is preliminary data.</text>
</comment>
<proteinExistence type="predicted"/>
<accession>A0A7J0FGK2</accession>
<dbReference type="EMBL" id="BJWL01000011">
    <property type="protein sequence ID" value="GFY97037.1"/>
    <property type="molecule type" value="Genomic_DNA"/>
</dbReference>
<reference evidence="4 5" key="1">
    <citation type="submission" date="2019-07" db="EMBL/GenBank/DDBJ databases">
        <title>De Novo Assembly of kiwifruit Actinidia rufa.</title>
        <authorList>
            <person name="Sugita-Konishi S."/>
            <person name="Sato K."/>
            <person name="Mori E."/>
            <person name="Abe Y."/>
            <person name="Kisaki G."/>
            <person name="Hamano K."/>
            <person name="Suezawa K."/>
            <person name="Otani M."/>
            <person name="Fukuda T."/>
            <person name="Manabe T."/>
            <person name="Gomi K."/>
            <person name="Tabuchi M."/>
            <person name="Akimitsu K."/>
            <person name="Kataoka I."/>
        </authorList>
    </citation>
    <scope>NUCLEOTIDE SEQUENCE [LARGE SCALE GENOMIC DNA]</scope>
    <source>
        <strain evidence="5">cv. Fuchu</strain>
    </source>
</reference>
<feature type="compositionally biased region" description="Pro residues" evidence="1">
    <location>
        <begin position="153"/>
        <end position="179"/>
    </location>
</feature>
<protein>
    <recommendedName>
        <fullName evidence="3">Phytocyanin domain-containing protein</fullName>
    </recommendedName>
</protein>
<feature type="compositionally biased region" description="Pro residues" evidence="1">
    <location>
        <begin position="126"/>
        <end position="145"/>
    </location>
</feature>
<dbReference type="GO" id="GO:0005886">
    <property type="term" value="C:plasma membrane"/>
    <property type="evidence" value="ECO:0007669"/>
    <property type="project" value="TreeGrafter"/>
</dbReference>
<dbReference type="SUPFAM" id="SSF49503">
    <property type="entry name" value="Cupredoxins"/>
    <property type="match status" value="1"/>
</dbReference>
<evidence type="ECO:0000256" key="1">
    <source>
        <dbReference type="SAM" id="MobiDB-lite"/>
    </source>
</evidence>
<keyword evidence="5" id="KW-1185">Reference proteome</keyword>
<evidence type="ECO:0000313" key="4">
    <source>
        <dbReference type="EMBL" id="GFY97037.1"/>
    </source>
</evidence>
<dbReference type="Gene3D" id="2.60.40.420">
    <property type="entry name" value="Cupredoxins - blue copper proteins"/>
    <property type="match status" value="1"/>
</dbReference>
<evidence type="ECO:0000256" key="2">
    <source>
        <dbReference type="SAM" id="SignalP"/>
    </source>
</evidence>
<dbReference type="InterPro" id="IPR003245">
    <property type="entry name" value="Phytocyanin_dom"/>
</dbReference>
<dbReference type="PANTHER" id="PTHR33021:SF189">
    <property type="entry name" value="CUCUMBER PEELING CUPREDOXIN-LIKE"/>
    <property type="match status" value="1"/>
</dbReference>
<dbReference type="InterPro" id="IPR039391">
    <property type="entry name" value="Phytocyanin-like"/>
</dbReference>
<feature type="signal peptide" evidence="2">
    <location>
        <begin position="1"/>
        <end position="23"/>
    </location>
</feature>
<name>A0A7J0FGK2_9ERIC</name>
<dbReference type="InterPro" id="IPR008972">
    <property type="entry name" value="Cupredoxin"/>
</dbReference>
<gene>
    <name evidence="4" type="ORF">Acr_11g0013430</name>
</gene>
<sequence>MERLMNMLLVGVVAAVILQCATAQTVHVVGDNIGWTIPSNGAEGYITWASSKTFLIGDTLIFNFATNAHDVVQVPKASFDTCSDDNEIGNPITIRSPPTSPSPPPETTTTSAPSAPTARQARNSPSPSPPLPVPPHPPAPVPPRLQPRHPRPRAPPQKPALRKLPPPKPTGPPPRQGRK</sequence>
<organism evidence="4 5">
    <name type="scientific">Actinidia rufa</name>
    <dbReference type="NCBI Taxonomy" id="165716"/>
    <lineage>
        <taxon>Eukaryota</taxon>
        <taxon>Viridiplantae</taxon>
        <taxon>Streptophyta</taxon>
        <taxon>Embryophyta</taxon>
        <taxon>Tracheophyta</taxon>
        <taxon>Spermatophyta</taxon>
        <taxon>Magnoliopsida</taxon>
        <taxon>eudicotyledons</taxon>
        <taxon>Gunneridae</taxon>
        <taxon>Pentapetalae</taxon>
        <taxon>asterids</taxon>
        <taxon>Ericales</taxon>
        <taxon>Actinidiaceae</taxon>
        <taxon>Actinidia</taxon>
    </lineage>
</organism>